<gene>
    <name evidence="3" type="ORF">DWB62_014625</name>
    <name evidence="2" type="ORF">GNY23_14625</name>
</gene>
<name>A0A7M4D8S3_9BACT</name>
<evidence type="ECO:0000313" key="5">
    <source>
        <dbReference type="Proteomes" id="UP000462449"/>
    </source>
</evidence>
<dbReference type="AlphaFoldDB" id="A0A7M4D8S3"/>
<protein>
    <submittedName>
        <fullName evidence="2">T9SS type B sorting domain-containing protein</fullName>
    </submittedName>
</protein>
<keyword evidence="4" id="KW-1185">Reference proteome</keyword>
<reference evidence="3 4" key="1">
    <citation type="submission" date="2019-11" db="EMBL/GenBank/DDBJ databases">
        <title>Draft genome sequence of Labilibaculum sp. strain SYP isolated from Black Sea.</title>
        <authorList>
            <person name="Yadav S."/>
            <person name="Villanueva L."/>
        </authorList>
    </citation>
    <scope>NUCLEOTIDE SEQUENCE [LARGE SCALE GENOMIC DNA]</scope>
    <source>
        <strain evidence="3 4">44</strain>
    </source>
</reference>
<organism evidence="2 5">
    <name type="scientific">Labilibaculum euxinus</name>
    <dbReference type="NCBI Taxonomy" id="2686357"/>
    <lineage>
        <taxon>Bacteria</taxon>
        <taxon>Pseudomonadati</taxon>
        <taxon>Bacteroidota</taxon>
        <taxon>Bacteroidia</taxon>
        <taxon>Marinilabiliales</taxon>
        <taxon>Marinifilaceae</taxon>
        <taxon>Labilibaculum</taxon>
    </lineage>
</organism>
<feature type="signal peptide" evidence="1">
    <location>
        <begin position="1"/>
        <end position="31"/>
    </location>
</feature>
<dbReference type="EMBL" id="WOTW01000038">
    <property type="protein sequence ID" value="MUP39052.1"/>
    <property type="molecule type" value="Genomic_DNA"/>
</dbReference>
<dbReference type="OrthoDB" id="1108781at2"/>
<dbReference type="EMBL" id="QTZN02000038">
    <property type="protein sequence ID" value="MVB08257.1"/>
    <property type="molecule type" value="Genomic_DNA"/>
</dbReference>
<comment type="caution">
    <text evidence="2">The sequence shown here is derived from an EMBL/GenBank/DDBJ whole genome shotgun (WGS) entry which is preliminary data.</text>
</comment>
<dbReference type="Proteomes" id="UP000285951">
    <property type="component" value="Unassembled WGS sequence"/>
</dbReference>
<dbReference type="Pfam" id="PF13585">
    <property type="entry name" value="CHU_C"/>
    <property type="match status" value="1"/>
</dbReference>
<accession>A0A7M4D8S3</accession>
<dbReference type="NCBIfam" id="TIGR04131">
    <property type="entry name" value="Bac_Flav_CTERM"/>
    <property type="match status" value="1"/>
</dbReference>
<evidence type="ECO:0000313" key="4">
    <source>
        <dbReference type="Proteomes" id="UP000285951"/>
    </source>
</evidence>
<sequence>MMSRYKAKLTHLSIKTSFVLLLLCSAVSGFSQNDTVRINSDYQIMYCSATNGTVLPMQEIQLLLKGPKDKKWFVSFSVNNSPAMILNGNEGIDFSEYNMSLFFKNTSGHIKNYTIELKEAWLEDLSPVFIPEESKSATIQVMPLATPEIEDYHPKVKINTSQKYAAKIGKNSSYSVWVPEGAAILKNESKIEDHKQEIELNIKWPDHEASNYFKLIETDAFGCNSDTIFAGLEVVKSFQVTFGDNNNLCEGQSLVLTPIIDLPSDYSYLWSTGENTKEISVDKEGTYNLTVTDLNDNQVVKSKIEVSTQKSPVVNIEDHVVIDDENPILDIFEKGSTYLWSDGSTDSELNISESGKYSVTVTSRNGCSSTKSFSAKMKSELFEINLPEEIQLCGNQKMNLEPSLSIDQKYRYLWKNGSSNPSIDIDKAGDYWVKITDPDGFQQTANTKVIYHPNPIIDLGTDITLWDGESAVLDAGNEGSEFIWNTGENTQCINVNSGGVFVVEVKDHNGCLNKDTLYIHHRKGEKFGVFLGEDHSICSGDSILINPVIEGSPVYPLQYNWLGLANKTPEIYLKENGHYCLEVTDANGNTESDCLEINLLPTPKIDLGQDLKSYADKKIVLDAGTPNCFYKWVTGDITRKITVQTEGKYWVEVTTDSNCTASDTIDVGFLENYPYVGLPKAFSPNGDGHNDKLFVRGEDVKEVTLIIYNRLGQKLFETTNINSGWDGFFKGQMQDIDVYVYVLEVTFLDGKTVMKKGNVALLR</sequence>
<feature type="chain" id="PRO_5029601744" evidence="1">
    <location>
        <begin position="32"/>
        <end position="763"/>
    </location>
</feature>
<dbReference type="InterPro" id="IPR026341">
    <property type="entry name" value="T9SS_type_B"/>
</dbReference>
<evidence type="ECO:0000313" key="3">
    <source>
        <dbReference type="EMBL" id="MVB08257.1"/>
    </source>
</evidence>
<evidence type="ECO:0000256" key="1">
    <source>
        <dbReference type="SAM" id="SignalP"/>
    </source>
</evidence>
<reference evidence="2 5" key="2">
    <citation type="submission" date="2019-12" db="EMBL/GenBank/DDBJ databases">
        <title>Draft genome sequence of Labilibaculum sp. strain 44 isolated from deep waters of Black Sea.</title>
        <authorList>
            <person name="Yadav S."/>
            <person name="Villanueva L."/>
        </authorList>
    </citation>
    <scope>NUCLEOTIDE SEQUENCE [LARGE SCALE GENOMIC DNA]</scope>
    <source>
        <strain evidence="2 5">44</strain>
    </source>
</reference>
<dbReference type="Proteomes" id="UP000462449">
    <property type="component" value="Unassembled WGS sequence"/>
</dbReference>
<keyword evidence="1" id="KW-0732">Signal</keyword>
<proteinExistence type="predicted"/>
<evidence type="ECO:0000313" key="2">
    <source>
        <dbReference type="EMBL" id="MUP39052.1"/>
    </source>
</evidence>